<comment type="caution">
    <text evidence="2">The sequence shown here is derived from an EMBL/GenBank/DDBJ whole genome shotgun (WGS) entry which is preliminary data.</text>
</comment>
<evidence type="ECO:0000313" key="3">
    <source>
        <dbReference type="Proteomes" id="UP000471648"/>
    </source>
</evidence>
<name>A0A6N9UYT1_STRMI</name>
<sequence>MSTAEARTRPAWKVWAVVAVLVVVVAGLLHAWRNTNVLTADRLCGGLVSAAQADAVLPGSGRLDAEGDGPGEDLTDTECRVGKSSVVLGSGESELTVRVQEDQGDELLGVDRSPALSKTSFFTGKVTGGVDTYTGWVLLPEKCWDTQPVIVRVSSTEPVSGRDAFAALVTDTAGAVAAAAKCGDLPGKPGPLVPPVSDEARPVGEGEVCGLDGFAVRGQVPTGTKVLEAGQKAPADLWTCKLTLDDSSRGSVRADGFVTYTASKDPLIAAAVRKAPGTSKGKAPDGREAEIVGPQAMILPCAEGGSLYVTSELGLQYLEASKRHPDLPKRDAYVAPFTKAAAKTFGCAAPTG</sequence>
<evidence type="ECO:0000256" key="1">
    <source>
        <dbReference type="SAM" id="Phobius"/>
    </source>
</evidence>
<organism evidence="2 3">
    <name type="scientific">Streptomyces microflavus</name>
    <name type="common">Streptomyces lipmanii</name>
    <dbReference type="NCBI Taxonomy" id="1919"/>
    <lineage>
        <taxon>Bacteria</taxon>
        <taxon>Bacillati</taxon>
        <taxon>Actinomycetota</taxon>
        <taxon>Actinomycetes</taxon>
        <taxon>Kitasatosporales</taxon>
        <taxon>Streptomycetaceae</taxon>
        <taxon>Streptomyces</taxon>
    </lineage>
</organism>
<dbReference type="EMBL" id="JAAGME010000069">
    <property type="protein sequence ID" value="NEB65710.1"/>
    <property type="molecule type" value="Genomic_DNA"/>
</dbReference>
<protein>
    <submittedName>
        <fullName evidence="2">Uncharacterized protein</fullName>
    </submittedName>
</protein>
<accession>A0A6N9UYT1</accession>
<feature type="transmembrane region" description="Helical" evidence="1">
    <location>
        <begin position="12"/>
        <end position="32"/>
    </location>
</feature>
<dbReference type="RefSeq" id="WP_164355876.1">
    <property type="nucleotide sequence ID" value="NZ_JAAGME010000069.1"/>
</dbReference>
<keyword evidence="1" id="KW-0812">Transmembrane</keyword>
<proteinExistence type="predicted"/>
<gene>
    <name evidence="2" type="ORF">G3I39_01280</name>
</gene>
<reference evidence="2 3" key="1">
    <citation type="submission" date="2020-01" db="EMBL/GenBank/DDBJ databases">
        <title>Insect and environment-associated Actinomycetes.</title>
        <authorList>
            <person name="Currrie C."/>
            <person name="Chevrette M."/>
            <person name="Carlson C."/>
            <person name="Stubbendieck R."/>
            <person name="Wendt-Pienkowski E."/>
        </authorList>
    </citation>
    <scope>NUCLEOTIDE SEQUENCE [LARGE SCALE GENOMIC DNA]</scope>
    <source>
        <strain evidence="2 3">SID14438</strain>
    </source>
</reference>
<dbReference type="Proteomes" id="UP000471648">
    <property type="component" value="Unassembled WGS sequence"/>
</dbReference>
<evidence type="ECO:0000313" key="2">
    <source>
        <dbReference type="EMBL" id="NEB65710.1"/>
    </source>
</evidence>
<dbReference type="AlphaFoldDB" id="A0A6N9UYT1"/>
<keyword evidence="1" id="KW-1133">Transmembrane helix</keyword>
<keyword evidence="1" id="KW-0472">Membrane</keyword>